<evidence type="ECO:0000256" key="3">
    <source>
        <dbReference type="ARBA" id="ARBA00005811"/>
    </source>
</evidence>
<evidence type="ECO:0000256" key="5">
    <source>
        <dbReference type="ARBA" id="ARBA00022448"/>
    </source>
</evidence>
<evidence type="ECO:0000256" key="1">
    <source>
        <dbReference type="ARBA" id="ARBA00003540"/>
    </source>
</evidence>
<reference evidence="14" key="1">
    <citation type="submission" date="2020-04" db="EMBL/GenBank/DDBJ databases">
        <title>Deep metagenomics examines the oral microbiome during advanced dental caries in children, revealing novel taxa and co-occurrences with host molecules.</title>
        <authorList>
            <person name="Baker J.L."/>
            <person name="Morton J.T."/>
            <person name="Dinis M."/>
            <person name="Alvarez R."/>
            <person name="Tran N.C."/>
            <person name="Knight R."/>
            <person name="Edlund A."/>
        </authorList>
    </citation>
    <scope>NUCLEOTIDE SEQUENCE</scope>
    <source>
        <strain evidence="14">JCVI_32_bin.24</strain>
    </source>
</reference>
<name>A0A930G2V0_9RHOO</name>
<evidence type="ECO:0000313" key="14">
    <source>
        <dbReference type="EMBL" id="MBF1166262.1"/>
    </source>
</evidence>
<dbReference type="Gene3D" id="3.30.420.270">
    <property type="match status" value="1"/>
</dbReference>
<evidence type="ECO:0000256" key="13">
    <source>
        <dbReference type="SAM" id="Phobius"/>
    </source>
</evidence>
<proteinExistence type="inferred from homology"/>
<dbReference type="AlphaFoldDB" id="A0A930G2V0"/>
<feature type="transmembrane region" description="Helical" evidence="13">
    <location>
        <begin position="20"/>
        <end position="41"/>
    </location>
</feature>
<dbReference type="Proteomes" id="UP000718593">
    <property type="component" value="Unassembled WGS sequence"/>
</dbReference>
<dbReference type="GO" id="GO:0015031">
    <property type="term" value="P:protein transport"/>
    <property type="evidence" value="ECO:0007669"/>
    <property type="project" value="UniProtKB-KW"/>
</dbReference>
<keyword evidence="5 12" id="KW-0813">Transport</keyword>
<evidence type="ECO:0000256" key="10">
    <source>
        <dbReference type="ARBA" id="ARBA00022989"/>
    </source>
</evidence>
<evidence type="ECO:0000256" key="12">
    <source>
        <dbReference type="RuleBase" id="RU003879"/>
    </source>
</evidence>
<gene>
    <name evidence="14" type="ORF">HXL68_14635</name>
</gene>
<dbReference type="PANTHER" id="PTHR30558:SF12">
    <property type="entry name" value="BIOPOLYMER TRANSPORT PROTEIN EXBD"/>
    <property type="match status" value="1"/>
</dbReference>
<evidence type="ECO:0000256" key="6">
    <source>
        <dbReference type="ARBA" id="ARBA00022475"/>
    </source>
</evidence>
<evidence type="ECO:0000256" key="2">
    <source>
        <dbReference type="ARBA" id="ARBA00004249"/>
    </source>
</evidence>
<dbReference type="GO" id="GO:0005886">
    <property type="term" value="C:plasma membrane"/>
    <property type="evidence" value="ECO:0007669"/>
    <property type="project" value="UniProtKB-SubCell"/>
</dbReference>
<dbReference type="PANTHER" id="PTHR30558">
    <property type="entry name" value="EXBD MEMBRANE COMPONENT OF PMF-DRIVEN MACROMOLECULE IMPORT SYSTEM"/>
    <property type="match status" value="1"/>
</dbReference>
<evidence type="ECO:0000256" key="8">
    <source>
        <dbReference type="ARBA" id="ARBA00022692"/>
    </source>
</evidence>
<dbReference type="Pfam" id="PF02472">
    <property type="entry name" value="ExbD"/>
    <property type="match status" value="1"/>
</dbReference>
<organism evidence="14 15">
    <name type="scientific">Dechloromonas agitata</name>
    <dbReference type="NCBI Taxonomy" id="73030"/>
    <lineage>
        <taxon>Bacteria</taxon>
        <taxon>Pseudomonadati</taxon>
        <taxon>Pseudomonadota</taxon>
        <taxon>Betaproteobacteria</taxon>
        <taxon>Rhodocyclales</taxon>
        <taxon>Azonexaceae</taxon>
        <taxon>Dechloromonas</taxon>
    </lineage>
</organism>
<comment type="subunit">
    <text evidence="4">The accessory proteins ExbB and ExbD seem to form a complex with TonB.</text>
</comment>
<evidence type="ECO:0000313" key="15">
    <source>
        <dbReference type="Proteomes" id="UP000718593"/>
    </source>
</evidence>
<keyword evidence="9 12" id="KW-0653">Protein transport</keyword>
<dbReference type="GO" id="GO:0022857">
    <property type="term" value="F:transmembrane transporter activity"/>
    <property type="evidence" value="ECO:0007669"/>
    <property type="project" value="InterPro"/>
</dbReference>
<comment type="function">
    <text evidence="1">Involved in the TonB-dependent energy-dependent transport of various receptor-bound substrates.</text>
</comment>
<keyword evidence="7" id="KW-0997">Cell inner membrane</keyword>
<evidence type="ECO:0000256" key="4">
    <source>
        <dbReference type="ARBA" id="ARBA00011471"/>
    </source>
</evidence>
<dbReference type="InterPro" id="IPR003400">
    <property type="entry name" value="ExbD"/>
</dbReference>
<accession>A0A930G2V0</accession>
<evidence type="ECO:0000256" key="11">
    <source>
        <dbReference type="ARBA" id="ARBA00023136"/>
    </source>
</evidence>
<evidence type="ECO:0000256" key="7">
    <source>
        <dbReference type="ARBA" id="ARBA00022519"/>
    </source>
</evidence>
<comment type="caution">
    <text evidence="14">The sequence shown here is derived from an EMBL/GenBank/DDBJ whole genome shotgun (WGS) entry which is preliminary data.</text>
</comment>
<keyword evidence="11 13" id="KW-0472">Membrane</keyword>
<comment type="subcellular location">
    <subcellularLocation>
        <location evidence="2">Cell inner membrane</location>
        <topology evidence="2">Single-pass type II membrane protein</topology>
    </subcellularLocation>
    <subcellularLocation>
        <location evidence="12">Cell membrane</location>
        <topology evidence="12">Single-pass type II membrane protein</topology>
    </subcellularLocation>
</comment>
<sequence>MAMGSFNSPGSQMPTAEINMTPLVDVMLVLLIIFIITAPLMTHSVKVDLPRAASTPTPEKPMTLQVSITGENLVYVGNDTVDRNGLEQKFRDAVAQDANVEMHLKADRNTRYKTVAETMSAARRAGLTKIGFVTQPGSEQAN</sequence>
<comment type="similarity">
    <text evidence="3 12">Belongs to the ExbD/TolR family.</text>
</comment>
<keyword evidence="8 12" id="KW-0812">Transmembrane</keyword>
<dbReference type="EMBL" id="JABZMI010000399">
    <property type="protein sequence ID" value="MBF1166262.1"/>
    <property type="molecule type" value="Genomic_DNA"/>
</dbReference>
<protein>
    <submittedName>
        <fullName evidence="14">Biopolymer transporter ExbD</fullName>
    </submittedName>
</protein>
<evidence type="ECO:0000256" key="9">
    <source>
        <dbReference type="ARBA" id="ARBA00022927"/>
    </source>
</evidence>
<keyword evidence="6" id="KW-1003">Cell membrane</keyword>
<keyword evidence="10 13" id="KW-1133">Transmembrane helix</keyword>